<keyword evidence="5 7" id="KW-0443">Lipid metabolism</keyword>
<dbReference type="PROSITE" id="PS50075">
    <property type="entry name" value="CARRIER"/>
    <property type="match status" value="1"/>
</dbReference>
<evidence type="ECO:0000256" key="3">
    <source>
        <dbReference type="ARBA" id="ARBA00022553"/>
    </source>
</evidence>
<organism evidence="9 10">
    <name type="scientific">Nodularia spumigena UHCC 0060</name>
    <dbReference type="NCBI Taxonomy" id="3110300"/>
    <lineage>
        <taxon>Bacteria</taxon>
        <taxon>Bacillati</taxon>
        <taxon>Cyanobacteriota</taxon>
        <taxon>Cyanophyceae</taxon>
        <taxon>Nostocales</taxon>
        <taxon>Nodulariaceae</taxon>
        <taxon>Nodularia</taxon>
    </lineage>
</organism>
<dbReference type="InterPro" id="IPR009081">
    <property type="entry name" value="PP-bd_ACP"/>
</dbReference>
<reference evidence="9 10" key="1">
    <citation type="submission" date="2023-12" db="EMBL/GenBank/DDBJ databases">
        <title>Baltic Sea Cyanobacteria.</title>
        <authorList>
            <person name="Delbaje E."/>
            <person name="Fewer D.P."/>
            <person name="Shishido T.K."/>
        </authorList>
    </citation>
    <scope>NUCLEOTIDE SEQUENCE [LARGE SCALE GENOMIC DNA]</scope>
    <source>
        <strain evidence="9 10">UHCC 0060</strain>
    </source>
</reference>
<protein>
    <recommendedName>
        <fullName evidence="7">Acyl carrier protein</fullName>
        <shortName evidence="7">ACP</shortName>
    </recommendedName>
</protein>
<accession>A0ABU5URB7</accession>
<evidence type="ECO:0000259" key="8">
    <source>
        <dbReference type="PROSITE" id="PS50075"/>
    </source>
</evidence>
<proteinExistence type="inferred from homology"/>
<keyword evidence="7" id="KW-0963">Cytoplasm</keyword>
<keyword evidence="1 7" id="KW-0596">Phosphopantetheine</keyword>
<dbReference type="Proteomes" id="UP001303285">
    <property type="component" value="Unassembled WGS sequence"/>
</dbReference>
<dbReference type="SUPFAM" id="SSF47336">
    <property type="entry name" value="ACP-like"/>
    <property type="match status" value="1"/>
</dbReference>
<comment type="caution">
    <text evidence="7">Lacks conserved residue(s) required for the propagation of feature annotation.</text>
</comment>
<keyword evidence="2 7" id="KW-0444">Lipid biosynthesis</keyword>
<evidence type="ECO:0000313" key="10">
    <source>
        <dbReference type="Proteomes" id="UP001303285"/>
    </source>
</evidence>
<keyword evidence="10" id="KW-1185">Reference proteome</keyword>
<evidence type="ECO:0000256" key="6">
    <source>
        <dbReference type="ARBA" id="ARBA00023160"/>
    </source>
</evidence>
<sequence length="251" mass="28579">MTINNQDYEIYILTKVINNHLDEVVEFSEDGLNSLLSKHDEMVWNIATKIYSQSGYKVEFSFIRDVLNSWIEILKERIAAEKIKLAEQARLQAGWQAKQPIIQAGLQAEQARLQTEQARIEAKRVAELAKISISDLFLKVQPIISELLCVELDQVALTSHISNDLGADVLDQTELIMAIEEEFDIEIPDDNGLLSIGFGIGVSGSWPFSSYSEPVFDSCTVRELLEYIRQQLSNKYVEYEKSHPSLRQNNK</sequence>
<comment type="function">
    <text evidence="7">Carrier of the growing fatty acid chain in fatty acid biosynthesis.</text>
</comment>
<dbReference type="EMBL" id="JAYGHK010000034">
    <property type="protein sequence ID" value="MEA5608811.1"/>
    <property type="molecule type" value="Genomic_DNA"/>
</dbReference>
<dbReference type="RefSeq" id="WP_006198591.1">
    <property type="nucleotide sequence ID" value="NZ_JAYGHK010000034.1"/>
</dbReference>
<evidence type="ECO:0000256" key="5">
    <source>
        <dbReference type="ARBA" id="ARBA00023098"/>
    </source>
</evidence>
<dbReference type="Gene3D" id="1.10.1200.10">
    <property type="entry name" value="ACP-like"/>
    <property type="match status" value="1"/>
</dbReference>
<evidence type="ECO:0000256" key="4">
    <source>
        <dbReference type="ARBA" id="ARBA00022832"/>
    </source>
</evidence>
<comment type="similarity">
    <text evidence="7">Belongs to the acyl carrier protein (ACP) family.</text>
</comment>
<keyword evidence="4 7" id="KW-0276">Fatty acid metabolism</keyword>
<dbReference type="PANTHER" id="PTHR20863">
    <property type="entry name" value="ACYL CARRIER PROTEIN"/>
    <property type="match status" value="1"/>
</dbReference>
<name>A0ABU5URB7_NODSP</name>
<keyword evidence="3 7" id="KW-0597">Phosphoprotein</keyword>
<evidence type="ECO:0000256" key="7">
    <source>
        <dbReference type="HAMAP-Rule" id="MF_01217"/>
    </source>
</evidence>
<feature type="domain" description="Carrier" evidence="8">
    <location>
        <begin position="134"/>
        <end position="232"/>
    </location>
</feature>
<evidence type="ECO:0000313" key="9">
    <source>
        <dbReference type="EMBL" id="MEA5608811.1"/>
    </source>
</evidence>
<evidence type="ECO:0000256" key="1">
    <source>
        <dbReference type="ARBA" id="ARBA00022450"/>
    </source>
</evidence>
<evidence type="ECO:0000256" key="2">
    <source>
        <dbReference type="ARBA" id="ARBA00022516"/>
    </source>
</evidence>
<comment type="pathway">
    <text evidence="7">Lipid metabolism; fatty acid biosynthesis.</text>
</comment>
<dbReference type="Pfam" id="PF00550">
    <property type="entry name" value="PP-binding"/>
    <property type="match status" value="1"/>
</dbReference>
<comment type="caution">
    <text evidence="9">The sequence shown here is derived from an EMBL/GenBank/DDBJ whole genome shotgun (WGS) entry which is preliminary data.</text>
</comment>
<comment type="subcellular location">
    <subcellularLocation>
        <location evidence="7">Cytoplasm</location>
    </subcellularLocation>
</comment>
<dbReference type="PANTHER" id="PTHR20863:SF76">
    <property type="entry name" value="CARRIER DOMAIN-CONTAINING PROTEIN"/>
    <property type="match status" value="1"/>
</dbReference>
<dbReference type="InterPro" id="IPR036736">
    <property type="entry name" value="ACP-like_sf"/>
</dbReference>
<dbReference type="HAMAP" id="MF_01217">
    <property type="entry name" value="Acyl_carrier"/>
    <property type="match status" value="1"/>
</dbReference>
<dbReference type="InterPro" id="IPR003231">
    <property type="entry name" value="ACP"/>
</dbReference>
<keyword evidence="6 7" id="KW-0275">Fatty acid biosynthesis</keyword>
<gene>
    <name evidence="7" type="primary">acpP</name>
    <name evidence="9" type="ORF">VB695_12155</name>
</gene>
<comment type="PTM">
    <text evidence="7">4'-phosphopantetheine is transferred from CoA to a specific serine of apo-ACP by AcpS. This modification is essential for activity because fatty acids are bound in thioester linkage to the sulfhydryl of the prosthetic group.</text>
</comment>